<dbReference type="AlphaFoldDB" id="A0A2N5VQC1"/>
<dbReference type="Proteomes" id="UP000235392">
    <property type="component" value="Unassembled WGS sequence"/>
</dbReference>
<proteinExistence type="predicted"/>
<feature type="compositionally biased region" description="Low complexity" evidence="1">
    <location>
        <begin position="56"/>
        <end position="71"/>
    </location>
</feature>
<reference evidence="2 3" key="1">
    <citation type="submission" date="2017-11" db="EMBL/GenBank/DDBJ databases">
        <title>De novo assembly and phasing of dikaryotic genomes from two isolates of Puccinia coronata f. sp. avenae, the causal agent of oat crown rust.</title>
        <authorList>
            <person name="Miller M.E."/>
            <person name="Zhang Y."/>
            <person name="Omidvar V."/>
            <person name="Sperschneider J."/>
            <person name="Schwessinger B."/>
            <person name="Raley C."/>
            <person name="Palmer J.M."/>
            <person name="Garnica D."/>
            <person name="Upadhyaya N."/>
            <person name="Rathjen J."/>
            <person name="Taylor J.M."/>
            <person name="Park R.F."/>
            <person name="Dodds P.N."/>
            <person name="Hirsch C.D."/>
            <person name="Kianian S.F."/>
            <person name="Figueroa M."/>
        </authorList>
    </citation>
    <scope>NUCLEOTIDE SEQUENCE [LARGE SCALE GENOMIC DNA]</scope>
    <source>
        <strain evidence="2">12SD80</strain>
    </source>
</reference>
<dbReference type="EMBL" id="PGCI01000001">
    <property type="protein sequence ID" value="PLW52211.1"/>
    <property type="molecule type" value="Genomic_DNA"/>
</dbReference>
<evidence type="ECO:0000313" key="2">
    <source>
        <dbReference type="EMBL" id="PLW52211.1"/>
    </source>
</evidence>
<sequence>MGRVLPVKEGVANSDIATRPGNNATCSGNTAGNNSNTSLHSGDITTGTAITPSSHTSVTRSGGTTFSRSSTAVTPGTAVTPSGVTVAVANSASRKRKSATSGAAVTDDASKKRKSRKAPGAEEYKDVCHGDAVTNRAYLSKVLGKMFLDAGGDSRGWPGKNTDKGLAKFKLKLVIKKNEINLDLHLRNVLISRMKIDHTWRILRGLQLKLIKIVPIEEAGDGNEVDGGQSAGVEGGQSEGVVGGQGEGRGTD</sequence>
<evidence type="ECO:0000256" key="1">
    <source>
        <dbReference type="SAM" id="MobiDB-lite"/>
    </source>
</evidence>
<accession>A0A2N5VQC1</accession>
<organism evidence="2 3">
    <name type="scientific">Puccinia coronata f. sp. avenae</name>
    <dbReference type="NCBI Taxonomy" id="200324"/>
    <lineage>
        <taxon>Eukaryota</taxon>
        <taxon>Fungi</taxon>
        <taxon>Dikarya</taxon>
        <taxon>Basidiomycota</taxon>
        <taxon>Pucciniomycotina</taxon>
        <taxon>Pucciniomycetes</taxon>
        <taxon>Pucciniales</taxon>
        <taxon>Pucciniaceae</taxon>
        <taxon>Puccinia</taxon>
    </lineage>
</organism>
<feature type="compositionally biased region" description="Polar residues" evidence="1">
    <location>
        <begin position="72"/>
        <end position="92"/>
    </location>
</feature>
<feature type="compositionally biased region" description="Polar residues" evidence="1">
    <location>
        <begin position="39"/>
        <end position="55"/>
    </location>
</feature>
<evidence type="ECO:0000313" key="3">
    <source>
        <dbReference type="Proteomes" id="UP000235392"/>
    </source>
</evidence>
<feature type="region of interest" description="Disordered" evidence="1">
    <location>
        <begin position="14"/>
        <end position="124"/>
    </location>
</feature>
<protein>
    <submittedName>
        <fullName evidence="2">Uncharacterized protein</fullName>
    </submittedName>
</protein>
<feature type="region of interest" description="Disordered" evidence="1">
    <location>
        <begin position="221"/>
        <end position="252"/>
    </location>
</feature>
<feature type="compositionally biased region" description="Low complexity" evidence="1">
    <location>
        <begin position="27"/>
        <end position="38"/>
    </location>
</feature>
<name>A0A2N5VQC1_9BASI</name>
<gene>
    <name evidence="2" type="ORF">PCASD_00147</name>
</gene>
<comment type="caution">
    <text evidence="2">The sequence shown here is derived from an EMBL/GenBank/DDBJ whole genome shotgun (WGS) entry which is preliminary data.</text>
</comment>
<feature type="compositionally biased region" description="Gly residues" evidence="1">
    <location>
        <begin position="229"/>
        <end position="252"/>
    </location>
</feature>